<evidence type="ECO:0000313" key="2">
    <source>
        <dbReference type="EMBL" id="CAL1537764.1"/>
    </source>
</evidence>
<keyword evidence="3" id="KW-1185">Reference proteome</keyword>
<accession>A0AAV2HUH0</accession>
<feature type="transmembrane region" description="Helical" evidence="1">
    <location>
        <begin position="67"/>
        <end position="87"/>
    </location>
</feature>
<dbReference type="Proteomes" id="UP001497497">
    <property type="component" value="Unassembled WGS sequence"/>
</dbReference>
<keyword evidence="1" id="KW-1133">Transmembrane helix</keyword>
<sequence>MTEEFPDTAQYGNYSEEGLFCDSSIHVHSAEVVRHWIELAVHPILLLQGTVGNMLAIPVLVSMSRSSWSTITYLALLGVTDLIILLIRCGDRW</sequence>
<feature type="transmembrane region" description="Helical" evidence="1">
    <location>
        <begin position="44"/>
        <end position="61"/>
    </location>
</feature>
<organism evidence="2 3">
    <name type="scientific">Lymnaea stagnalis</name>
    <name type="common">Great pond snail</name>
    <name type="synonym">Helix stagnalis</name>
    <dbReference type="NCBI Taxonomy" id="6523"/>
    <lineage>
        <taxon>Eukaryota</taxon>
        <taxon>Metazoa</taxon>
        <taxon>Spiralia</taxon>
        <taxon>Lophotrochozoa</taxon>
        <taxon>Mollusca</taxon>
        <taxon>Gastropoda</taxon>
        <taxon>Heterobranchia</taxon>
        <taxon>Euthyneura</taxon>
        <taxon>Panpulmonata</taxon>
        <taxon>Hygrophila</taxon>
        <taxon>Lymnaeoidea</taxon>
        <taxon>Lymnaeidae</taxon>
        <taxon>Lymnaea</taxon>
    </lineage>
</organism>
<evidence type="ECO:0000256" key="1">
    <source>
        <dbReference type="SAM" id="Phobius"/>
    </source>
</evidence>
<keyword evidence="1" id="KW-0472">Membrane</keyword>
<dbReference type="EMBL" id="CAXITT010000274">
    <property type="protein sequence ID" value="CAL1537764.1"/>
    <property type="molecule type" value="Genomic_DNA"/>
</dbReference>
<evidence type="ECO:0000313" key="3">
    <source>
        <dbReference type="Proteomes" id="UP001497497"/>
    </source>
</evidence>
<name>A0AAV2HUH0_LYMST</name>
<reference evidence="2 3" key="1">
    <citation type="submission" date="2024-04" db="EMBL/GenBank/DDBJ databases">
        <authorList>
            <consortium name="Genoscope - CEA"/>
            <person name="William W."/>
        </authorList>
    </citation>
    <scope>NUCLEOTIDE SEQUENCE [LARGE SCALE GENOMIC DNA]</scope>
</reference>
<proteinExistence type="predicted"/>
<evidence type="ECO:0008006" key="4">
    <source>
        <dbReference type="Google" id="ProtNLM"/>
    </source>
</evidence>
<comment type="caution">
    <text evidence="2">The sequence shown here is derived from an EMBL/GenBank/DDBJ whole genome shotgun (WGS) entry which is preliminary data.</text>
</comment>
<protein>
    <recommendedName>
        <fullName evidence="4">G-protein coupled receptors family 1 profile domain-containing protein</fullName>
    </recommendedName>
</protein>
<keyword evidence="1" id="KW-0812">Transmembrane</keyword>
<gene>
    <name evidence="2" type="ORF">GSLYS_00011666001</name>
</gene>
<dbReference type="AlphaFoldDB" id="A0AAV2HUH0"/>